<keyword evidence="7" id="KW-1133">Transmembrane helix</keyword>
<accession>A0AAD4JNB4</accession>
<dbReference type="GO" id="GO:0004497">
    <property type="term" value="F:monooxygenase activity"/>
    <property type="evidence" value="ECO:0007669"/>
    <property type="project" value="UniProtKB-KW"/>
</dbReference>
<dbReference type="InterPro" id="IPR036396">
    <property type="entry name" value="Cyt_P450_sf"/>
</dbReference>
<dbReference type="FunFam" id="1.10.630.10:FF:000007">
    <property type="entry name" value="Cytochrome P450 76C4"/>
    <property type="match status" value="1"/>
</dbReference>
<comment type="caution">
    <text evidence="14">The sequence shown here is derived from an EMBL/GenBank/DDBJ whole genome shotgun (WGS) entry which is preliminary data.</text>
</comment>
<comment type="similarity">
    <text evidence="3 13">Belongs to the cytochrome P450 family.</text>
</comment>
<keyword evidence="9 12" id="KW-0408">Iron</keyword>
<evidence type="ECO:0000256" key="13">
    <source>
        <dbReference type="RuleBase" id="RU000461"/>
    </source>
</evidence>
<comment type="subcellular location">
    <subcellularLocation>
        <location evidence="2">Membrane</location>
        <topology evidence="2">Single-pass membrane protein</topology>
    </subcellularLocation>
</comment>
<dbReference type="InterPro" id="IPR002401">
    <property type="entry name" value="Cyt_P450_E_grp-I"/>
</dbReference>
<evidence type="ECO:0000313" key="14">
    <source>
        <dbReference type="EMBL" id="KAH6836130.1"/>
    </source>
</evidence>
<dbReference type="PANTHER" id="PTHR47950:SF4">
    <property type="entry name" value="GERANIOL 8-HYDROXYLASE-LIKE"/>
    <property type="match status" value="1"/>
</dbReference>
<name>A0AAD4JNB4_PERFH</name>
<evidence type="ECO:0000256" key="3">
    <source>
        <dbReference type="ARBA" id="ARBA00010617"/>
    </source>
</evidence>
<dbReference type="AlphaFoldDB" id="A0AAD4JNB4"/>
<keyword evidence="11" id="KW-0472">Membrane</keyword>
<evidence type="ECO:0000256" key="11">
    <source>
        <dbReference type="ARBA" id="ARBA00023136"/>
    </source>
</evidence>
<evidence type="ECO:0000256" key="1">
    <source>
        <dbReference type="ARBA" id="ARBA00001971"/>
    </source>
</evidence>
<keyword evidence="10 13" id="KW-0503">Monooxygenase</keyword>
<comment type="cofactor">
    <cofactor evidence="1 12">
        <name>heme</name>
        <dbReference type="ChEBI" id="CHEBI:30413"/>
    </cofactor>
</comment>
<dbReference type="GO" id="GO:0016020">
    <property type="term" value="C:membrane"/>
    <property type="evidence" value="ECO:0007669"/>
    <property type="project" value="UniProtKB-SubCell"/>
</dbReference>
<evidence type="ECO:0000256" key="12">
    <source>
        <dbReference type="PIRSR" id="PIRSR602401-1"/>
    </source>
</evidence>
<dbReference type="PRINTS" id="PR00385">
    <property type="entry name" value="P450"/>
</dbReference>
<keyword evidence="4 12" id="KW-0349">Heme</keyword>
<protein>
    <recommendedName>
        <fullName evidence="16">Cytochrome P450</fullName>
    </recommendedName>
</protein>
<keyword evidence="5" id="KW-0812">Transmembrane</keyword>
<feature type="binding site" description="axial binding residue" evidence="12">
    <location>
        <position position="429"/>
    </location>
    <ligand>
        <name>heme</name>
        <dbReference type="ChEBI" id="CHEBI:30413"/>
    </ligand>
    <ligandPart>
        <name>Fe</name>
        <dbReference type="ChEBI" id="CHEBI:18248"/>
    </ligandPart>
</feature>
<dbReference type="CDD" id="cd11073">
    <property type="entry name" value="CYP76-like"/>
    <property type="match status" value="1"/>
</dbReference>
<evidence type="ECO:0008006" key="16">
    <source>
        <dbReference type="Google" id="ProtNLM"/>
    </source>
</evidence>
<evidence type="ECO:0000256" key="6">
    <source>
        <dbReference type="ARBA" id="ARBA00022723"/>
    </source>
</evidence>
<dbReference type="GO" id="GO:0005506">
    <property type="term" value="F:iron ion binding"/>
    <property type="evidence" value="ECO:0007669"/>
    <property type="project" value="InterPro"/>
</dbReference>
<evidence type="ECO:0000256" key="7">
    <source>
        <dbReference type="ARBA" id="ARBA00022989"/>
    </source>
</evidence>
<dbReference type="InterPro" id="IPR017972">
    <property type="entry name" value="Cyt_P450_CS"/>
</dbReference>
<dbReference type="Pfam" id="PF00067">
    <property type="entry name" value="p450"/>
    <property type="match status" value="1"/>
</dbReference>
<dbReference type="Proteomes" id="UP001190926">
    <property type="component" value="Unassembled WGS sequence"/>
</dbReference>
<keyword evidence="6 12" id="KW-0479">Metal-binding</keyword>
<dbReference type="PRINTS" id="PR00463">
    <property type="entry name" value="EP450I"/>
</dbReference>
<evidence type="ECO:0000256" key="4">
    <source>
        <dbReference type="ARBA" id="ARBA00022617"/>
    </source>
</evidence>
<dbReference type="EMBL" id="SDAM02000026">
    <property type="protein sequence ID" value="KAH6836130.1"/>
    <property type="molecule type" value="Genomic_DNA"/>
</dbReference>
<dbReference type="InterPro" id="IPR001128">
    <property type="entry name" value="Cyt_P450"/>
</dbReference>
<reference evidence="14 15" key="1">
    <citation type="journal article" date="2021" name="Nat. Commun.">
        <title>Incipient diploidization of the medicinal plant Perilla within 10,000 years.</title>
        <authorList>
            <person name="Zhang Y."/>
            <person name="Shen Q."/>
            <person name="Leng L."/>
            <person name="Zhang D."/>
            <person name="Chen S."/>
            <person name="Shi Y."/>
            <person name="Ning Z."/>
            <person name="Chen S."/>
        </authorList>
    </citation>
    <scope>NUCLEOTIDE SEQUENCE [LARGE SCALE GENOMIC DNA]</scope>
    <source>
        <strain evidence="15">cv. PC099</strain>
    </source>
</reference>
<evidence type="ECO:0000256" key="2">
    <source>
        <dbReference type="ARBA" id="ARBA00004167"/>
    </source>
</evidence>
<evidence type="ECO:0000256" key="9">
    <source>
        <dbReference type="ARBA" id="ARBA00023004"/>
    </source>
</evidence>
<gene>
    <name evidence="14" type="ORF">C2S53_002553</name>
</gene>
<proteinExistence type="inferred from homology"/>
<dbReference type="GO" id="GO:0016114">
    <property type="term" value="P:terpenoid biosynthetic process"/>
    <property type="evidence" value="ECO:0007669"/>
    <property type="project" value="UniProtKB-ARBA"/>
</dbReference>
<dbReference type="Gene3D" id="1.10.630.10">
    <property type="entry name" value="Cytochrome P450"/>
    <property type="match status" value="1"/>
</dbReference>
<dbReference type="PROSITE" id="PS00086">
    <property type="entry name" value="CYTOCHROME_P450"/>
    <property type="match status" value="1"/>
</dbReference>
<keyword evidence="8 13" id="KW-0560">Oxidoreductase</keyword>
<evidence type="ECO:0000256" key="8">
    <source>
        <dbReference type="ARBA" id="ARBA00023002"/>
    </source>
</evidence>
<dbReference type="GO" id="GO:0020037">
    <property type="term" value="F:heme binding"/>
    <property type="evidence" value="ECO:0007669"/>
    <property type="project" value="InterPro"/>
</dbReference>
<sequence>MIIVIAIVLVVLAWFYIAPRRRGKLPPGPYPFPIIGNILQLGRNPHQSLSDLSKTYGPLISLQLGSVYTVVASSPEFAKLLLQENDQVFSSRTIPAAAEAHGHDKFSSGLIPVGERWRKGRKLFREHLFSTRRLEAGEGLRREKLRKLRDYVQQCGVRGRAVNLGEAAFVTLLNLLTVTLFSVDLADYESDGAQELRETIEGVTNILGAPNVADFFPFLKRFDPQGIKRKSEFYVGKLLAIIGDLIDQRLESRTKNDDLLGTLLDLMEGSDDYDLSRKDIQHLLLDFFLGGADTTQSTVEWVMTELVVNPEKMANAKNEVRSVIGKHKQVEESDISRLPYLQAVIKETLRIHPPGPLLVPRRADCEVQISGYTIPQNAQILINVWAIGRDSSIWQNPNLFEPERFLHRKIDFKGQDFEFLPFGSGRRMCPGLPLADRMLHLMVASLIHNFDWKLEAGITPQEVDTTEKFGMALHKAVPLMVIPVKVKMLA</sequence>
<evidence type="ECO:0000256" key="10">
    <source>
        <dbReference type="ARBA" id="ARBA00023033"/>
    </source>
</evidence>
<organism evidence="14 15">
    <name type="scientific">Perilla frutescens var. hirtella</name>
    <name type="common">Perilla citriodora</name>
    <name type="synonym">Perilla setoyensis</name>
    <dbReference type="NCBI Taxonomy" id="608512"/>
    <lineage>
        <taxon>Eukaryota</taxon>
        <taxon>Viridiplantae</taxon>
        <taxon>Streptophyta</taxon>
        <taxon>Embryophyta</taxon>
        <taxon>Tracheophyta</taxon>
        <taxon>Spermatophyta</taxon>
        <taxon>Magnoliopsida</taxon>
        <taxon>eudicotyledons</taxon>
        <taxon>Gunneridae</taxon>
        <taxon>Pentapetalae</taxon>
        <taxon>asterids</taxon>
        <taxon>lamiids</taxon>
        <taxon>Lamiales</taxon>
        <taxon>Lamiaceae</taxon>
        <taxon>Nepetoideae</taxon>
        <taxon>Elsholtzieae</taxon>
        <taxon>Perilla</taxon>
    </lineage>
</organism>
<dbReference type="GO" id="GO:0016705">
    <property type="term" value="F:oxidoreductase activity, acting on paired donors, with incorporation or reduction of molecular oxygen"/>
    <property type="evidence" value="ECO:0007669"/>
    <property type="project" value="InterPro"/>
</dbReference>
<dbReference type="PANTHER" id="PTHR47950">
    <property type="entry name" value="CYTOCHROME P450, FAMILY 76, SUBFAMILY C, POLYPEPTIDE 5-RELATED"/>
    <property type="match status" value="1"/>
</dbReference>
<dbReference type="SUPFAM" id="SSF48264">
    <property type="entry name" value="Cytochrome P450"/>
    <property type="match status" value="1"/>
</dbReference>
<evidence type="ECO:0000313" key="15">
    <source>
        <dbReference type="Proteomes" id="UP001190926"/>
    </source>
</evidence>
<keyword evidence="15" id="KW-1185">Reference proteome</keyword>
<evidence type="ECO:0000256" key="5">
    <source>
        <dbReference type="ARBA" id="ARBA00022692"/>
    </source>
</evidence>